<reference evidence="5 6" key="1">
    <citation type="submission" date="2017-04" db="EMBL/GenBank/DDBJ databases">
        <title>Draft genome sequence of Zooshikella ganghwensis VG4 isolated from Red Sea sediments.</title>
        <authorList>
            <person name="Rehman Z."/>
            <person name="Alam I."/>
            <person name="Kamau A."/>
            <person name="Bajic V."/>
            <person name="Leiknes T."/>
        </authorList>
    </citation>
    <scope>NUCLEOTIDE SEQUENCE [LARGE SCALE GENOMIC DNA]</scope>
    <source>
        <strain evidence="5 6">VG4</strain>
    </source>
</reference>
<dbReference type="PANTHER" id="PTHR42855">
    <property type="entry name" value="ABC TRANSPORTER ATP-BINDING SUBUNIT"/>
    <property type="match status" value="1"/>
</dbReference>
<dbReference type="Gene3D" id="3.40.50.300">
    <property type="entry name" value="P-loop containing nucleotide triphosphate hydrolases"/>
    <property type="match status" value="2"/>
</dbReference>
<accession>A0A4P9VSJ8</accession>
<dbReference type="GO" id="GO:0005524">
    <property type="term" value="F:ATP binding"/>
    <property type="evidence" value="ECO:0007669"/>
    <property type="project" value="UniProtKB-KW"/>
</dbReference>
<dbReference type="InterPro" id="IPR027417">
    <property type="entry name" value="P-loop_NTPase"/>
</dbReference>
<keyword evidence="3" id="KW-0175">Coiled coil</keyword>
<keyword evidence="1" id="KW-0547">Nucleotide-binding</keyword>
<dbReference type="InterPro" id="IPR017871">
    <property type="entry name" value="ABC_transporter-like_CS"/>
</dbReference>
<dbReference type="GO" id="GO:0016887">
    <property type="term" value="F:ATP hydrolysis activity"/>
    <property type="evidence" value="ECO:0007669"/>
    <property type="project" value="InterPro"/>
</dbReference>
<evidence type="ECO:0000256" key="1">
    <source>
        <dbReference type="ARBA" id="ARBA00022741"/>
    </source>
</evidence>
<dbReference type="EMBL" id="NDXW01000001">
    <property type="protein sequence ID" value="RDH46603.1"/>
    <property type="molecule type" value="Genomic_DNA"/>
</dbReference>
<evidence type="ECO:0000256" key="2">
    <source>
        <dbReference type="ARBA" id="ARBA00022840"/>
    </source>
</evidence>
<keyword evidence="6" id="KW-1185">Reference proteome</keyword>
<dbReference type="SUPFAM" id="SSF52540">
    <property type="entry name" value="P-loop containing nucleoside triphosphate hydrolases"/>
    <property type="match status" value="2"/>
</dbReference>
<keyword evidence="2 5" id="KW-0067">ATP-binding</keyword>
<comment type="caution">
    <text evidence="5">The sequence shown here is derived from an EMBL/GenBank/DDBJ whole genome shotgun (WGS) entry which is preliminary data.</text>
</comment>
<feature type="domain" description="ABC transporter" evidence="4">
    <location>
        <begin position="316"/>
        <end position="513"/>
    </location>
</feature>
<sequence>MSLLIVKDLTYQIAEKRLYQQANFSLHHGEHLGVTGENGVGKSTLLKLLRSELLPDQGEILWQPDIMIGYLDQHTTFDPELTIFQFLSSAFEALFEAEKVLNNLYAQMATDTSSAVLNRAAELQSLLEKEQFYSLNYRIEQIAAGLGIDVLGMASKMGSLSGGQRHKVMLAKLLLQQPEVLLLDEPTNFLDTAHVEWLAYFLANYAGAFLVVSHDISFLDSIANGICDIDYQQIKKYKGHYSKAMSQKEQERLQLQSQYDAQQRQIQKLENYIAKNGAGVNAKIANGRKKQLAKIDRIEINQQKQIYSFTFKHSPLNAQTVIVSRKLGIGYTYSLLPDLNLYIQRGEKIAVAGFNGVGKSTLLKSLIGEIPLLSGQLDIAKSIKWGYFAQELYWPYPESTPVQVVSSANTTLTNKTARKYLAEFGVAGSKAVQPIHTLSGGEQTKVKLCCLAVEETNVLVLDEPTTHLDIEMKQALKEALICYPGTVILVSHEREFIQGWPDRVIDISCKALV</sequence>
<dbReference type="InterPro" id="IPR051309">
    <property type="entry name" value="ABCF_ATPase"/>
</dbReference>
<evidence type="ECO:0000256" key="3">
    <source>
        <dbReference type="SAM" id="Coils"/>
    </source>
</evidence>
<name>A0A4P9VSJ8_9GAMM</name>
<dbReference type="FunFam" id="3.40.50.300:FF:000011">
    <property type="entry name" value="Putative ABC transporter ATP-binding component"/>
    <property type="match status" value="1"/>
</dbReference>
<evidence type="ECO:0000259" key="4">
    <source>
        <dbReference type="PROSITE" id="PS50893"/>
    </source>
</evidence>
<proteinExistence type="predicted"/>
<dbReference type="Pfam" id="PF00005">
    <property type="entry name" value="ABC_tran"/>
    <property type="match status" value="2"/>
</dbReference>
<feature type="domain" description="ABC transporter" evidence="4">
    <location>
        <begin position="4"/>
        <end position="256"/>
    </location>
</feature>
<evidence type="ECO:0000313" key="6">
    <source>
        <dbReference type="Proteomes" id="UP000257039"/>
    </source>
</evidence>
<dbReference type="CDD" id="cd03221">
    <property type="entry name" value="ABCF_EF-3"/>
    <property type="match status" value="2"/>
</dbReference>
<dbReference type="InterPro" id="IPR003439">
    <property type="entry name" value="ABC_transporter-like_ATP-bd"/>
</dbReference>
<dbReference type="Pfam" id="PF12848">
    <property type="entry name" value="ABC_tran_Xtn"/>
    <property type="match status" value="1"/>
</dbReference>
<gene>
    <name evidence="5" type="ORF">B9G39_00965</name>
</gene>
<organism evidence="5 6">
    <name type="scientific">Zooshikella ganghwensis</name>
    <dbReference type="NCBI Taxonomy" id="202772"/>
    <lineage>
        <taxon>Bacteria</taxon>
        <taxon>Pseudomonadati</taxon>
        <taxon>Pseudomonadota</taxon>
        <taxon>Gammaproteobacteria</taxon>
        <taxon>Oceanospirillales</taxon>
        <taxon>Zooshikellaceae</taxon>
        <taxon>Zooshikella</taxon>
    </lineage>
</organism>
<dbReference type="InterPro" id="IPR003593">
    <property type="entry name" value="AAA+_ATPase"/>
</dbReference>
<evidence type="ECO:0000313" key="5">
    <source>
        <dbReference type="EMBL" id="RDH46603.1"/>
    </source>
</evidence>
<feature type="coiled-coil region" evidence="3">
    <location>
        <begin position="245"/>
        <end position="272"/>
    </location>
</feature>
<dbReference type="PANTHER" id="PTHR42855:SF2">
    <property type="entry name" value="DRUG RESISTANCE ABC TRANSPORTER,ATP-BINDING PROTEIN"/>
    <property type="match status" value="1"/>
</dbReference>
<dbReference type="Proteomes" id="UP000257039">
    <property type="component" value="Unassembled WGS sequence"/>
</dbReference>
<dbReference type="InterPro" id="IPR032781">
    <property type="entry name" value="ABC_tran_Xtn"/>
</dbReference>
<dbReference type="SMART" id="SM00382">
    <property type="entry name" value="AAA"/>
    <property type="match status" value="2"/>
</dbReference>
<protein>
    <submittedName>
        <fullName evidence="5">ABC transporter ATP-binding protein</fullName>
    </submittedName>
</protein>
<dbReference type="RefSeq" id="WP_094789310.1">
    <property type="nucleotide sequence ID" value="NZ_NDXW01000001.1"/>
</dbReference>
<dbReference type="AlphaFoldDB" id="A0A4P9VSJ8"/>
<dbReference type="PROSITE" id="PS50893">
    <property type="entry name" value="ABC_TRANSPORTER_2"/>
    <property type="match status" value="2"/>
</dbReference>
<dbReference type="PROSITE" id="PS00211">
    <property type="entry name" value="ABC_TRANSPORTER_1"/>
    <property type="match status" value="1"/>
</dbReference>